<dbReference type="EMBL" id="LBTW01000009">
    <property type="protein sequence ID" value="KKQ50108.1"/>
    <property type="molecule type" value="Genomic_DNA"/>
</dbReference>
<evidence type="ECO:0000259" key="10">
    <source>
        <dbReference type="Pfam" id="PF02823"/>
    </source>
</evidence>
<feature type="domain" description="ATP synthase F1 complex delta/epsilon subunit N-terminal" evidence="10">
    <location>
        <begin position="3"/>
        <end position="82"/>
    </location>
</feature>
<evidence type="ECO:0000256" key="3">
    <source>
        <dbReference type="ARBA" id="ARBA00022448"/>
    </source>
</evidence>
<comment type="subcellular location">
    <subcellularLocation>
        <location evidence="8">Cell membrane</location>
        <topology evidence="8">Peripheral membrane protein</topology>
    </subcellularLocation>
    <subcellularLocation>
        <location evidence="1">Endomembrane system</location>
        <topology evidence="1">Peripheral membrane protein</topology>
    </subcellularLocation>
</comment>
<keyword evidence="7 8" id="KW-0066">ATP synthesis</keyword>
<evidence type="ECO:0000313" key="12">
    <source>
        <dbReference type="Proteomes" id="UP000034366"/>
    </source>
</evidence>
<dbReference type="GO" id="GO:0046933">
    <property type="term" value="F:proton-transporting ATP synthase activity, rotational mechanism"/>
    <property type="evidence" value="ECO:0007669"/>
    <property type="project" value="UniProtKB-UniRule"/>
</dbReference>
<proteinExistence type="inferred from homology"/>
<keyword evidence="4 8" id="KW-0406">Ion transport</keyword>
<comment type="function">
    <text evidence="8">Produces ATP from ADP in the presence of a proton gradient across the membrane.</text>
</comment>
<keyword evidence="8" id="KW-1003">Cell membrane</keyword>
<dbReference type="PANTHER" id="PTHR13822">
    <property type="entry name" value="ATP SYNTHASE DELTA/EPSILON CHAIN"/>
    <property type="match status" value="1"/>
</dbReference>
<dbReference type="Pfam" id="PF02823">
    <property type="entry name" value="ATP-synt_DE_N"/>
    <property type="match status" value="1"/>
</dbReference>
<sequence length="138" mass="15304">MSFHLQVLSPLKKIFDGDVEEVTLPSTSGDIAVLPRHMPVVTPLTFGEVTIKKSGGGSDIYTIGKGLFFVDNNDASLLIEDARSSDELSEMEVDEARKKAQELIAKGVTPEERLQGTYLLRRSLVDLKLIKKRQKKFA</sequence>
<evidence type="ECO:0000256" key="2">
    <source>
        <dbReference type="ARBA" id="ARBA00005712"/>
    </source>
</evidence>
<dbReference type="GO" id="GO:0005886">
    <property type="term" value="C:plasma membrane"/>
    <property type="evidence" value="ECO:0007669"/>
    <property type="project" value="UniProtKB-SubCell"/>
</dbReference>
<dbReference type="InterPro" id="IPR001469">
    <property type="entry name" value="ATP_synth_F1_dsu/esu"/>
</dbReference>
<reference evidence="11 12" key="1">
    <citation type="journal article" date="2015" name="Nature">
        <title>rRNA introns, odd ribosomes, and small enigmatic genomes across a large radiation of phyla.</title>
        <authorList>
            <person name="Brown C.T."/>
            <person name="Hug L.A."/>
            <person name="Thomas B.C."/>
            <person name="Sharon I."/>
            <person name="Castelle C.J."/>
            <person name="Singh A."/>
            <person name="Wilkins M.J."/>
            <person name="Williams K.H."/>
            <person name="Banfield J.F."/>
        </authorList>
    </citation>
    <scope>NUCLEOTIDE SEQUENCE [LARGE SCALE GENOMIC DNA]</scope>
</reference>
<keyword evidence="5 8" id="KW-0472">Membrane</keyword>
<comment type="subunit">
    <text evidence="8 9">F-type ATPases have 2 components, CF(1) - the catalytic core - and CF(0) - the membrane proton channel. CF(1) has five subunits: alpha(3), beta(3), gamma(1), delta(1), epsilon(1). CF(0) has three main subunits: a, b and c.</text>
</comment>
<keyword evidence="8" id="KW-0375">Hydrogen ion transport</keyword>
<dbReference type="GO" id="GO:0012505">
    <property type="term" value="C:endomembrane system"/>
    <property type="evidence" value="ECO:0007669"/>
    <property type="project" value="UniProtKB-SubCell"/>
</dbReference>
<organism evidence="11 12">
    <name type="scientific">Candidatus Woesebacteria bacterium GW2011_GWD1_38_10</name>
    <dbReference type="NCBI Taxonomy" id="1618592"/>
    <lineage>
        <taxon>Bacteria</taxon>
        <taxon>Candidatus Woeseibacteriota</taxon>
    </lineage>
</organism>
<dbReference type="InterPro" id="IPR036771">
    <property type="entry name" value="ATPsynth_dsu/esu_N"/>
</dbReference>
<gene>
    <name evidence="8" type="primary">atpC</name>
    <name evidence="11" type="ORF">US67_C0009G0011</name>
</gene>
<dbReference type="Proteomes" id="UP000034366">
    <property type="component" value="Unassembled WGS sequence"/>
</dbReference>
<name>A0A0G0I482_9BACT</name>
<evidence type="ECO:0000256" key="6">
    <source>
        <dbReference type="ARBA" id="ARBA00023196"/>
    </source>
</evidence>
<dbReference type="CDD" id="cd12152">
    <property type="entry name" value="F1-ATPase_delta"/>
    <property type="match status" value="1"/>
</dbReference>
<protein>
    <recommendedName>
        <fullName evidence="8">ATP synthase epsilon chain</fullName>
    </recommendedName>
    <alternativeName>
        <fullName evidence="8">ATP synthase F1 sector epsilon subunit</fullName>
    </alternativeName>
    <alternativeName>
        <fullName evidence="8">F-ATPase epsilon subunit</fullName>
    </alternativeName>
</protein>
<dbReference type="SUPFAM" id="SSF51344">
    <property type="entry name" value="Epsilon subunit of F1F0-ATP synthase N-terminal domain"/>
    <property type="match status" value="1"/>
</dbReference>
<dbReference type="Gene3D" id="2.60.15.10">
    <property type="entry name" value="F0F1 ATP synthase delta/epsilon subunit, N-terminal"/>
    <property type="match status" value="1"/>
</dbReference>
<dbReference type="GO" id="GO:0045259">
    <property type="term" value="C:proton-transporting ATP synthase complex"/>
    <property type="evidence" value="ECO:0007669"/>
    <property type="project" value="UniProtKB-KW"/>
</dbReference>
<evidence type="ECO:0000256" key="5">
    <source>
        <dbReference type="ARBA" id="ARBA00023136"/>
    </source>
</evidence>
<dbReference type="GO" id="GO:0005524">
    <property type="term" value="F:ATP binding"/>
    <property type="evidence" value="ECO:0007669"/>
    <property type="project" value="UniProtKB-UniRule"/>
</dbReference>
<keyword evidence="6 8" id="KW-0139">CF(1)</keyword>
<accession>A0A0G0I482</accession>
<evidence type="ECO:0000256" key="8">
    <source>
        <dbReference type="HAMAP-Rule" id="MF_00530"/>
    </source>
</evidence>
<dbReference type="AlphaFoldDB" id="A0A0G0I482"/>
<evidence type="ECO:0000313" key="11">
    <source>
        <dbReference type="EMBL" id="KKQ50108.1"/>
    </source>
</evidence>
<evidence type="ECO:0000256" key="9">
    <source>
        <dbReference type="RuleBase" id="RU003656"/>
    </source>
</evidence>
<evidence type="ECO:0000256" key="1">
    <source>
        <dbReference type="ARBA" id="ARBA00004184"/>
    </source>
</evidence>
<dbReference type="PANTHER" id="PTHR13822:SF10">
    <property type="entry name" value="ATP SYNTHASE EPSILON CHAIN, CHLOROPLASTIC"/>
    <property type="match status" value="1"/>
</dbReference>
<dbReference type="InterPro" id="IPR020546">
    <property type="entry name" value="ATP_synth_F1_dsu/esu_N"/>
</dbReference>
<keyword evidence="3 8" id="KW-0813">Transport</keyword>
<comment type="caution">
    <text evidence="11">The sequence shown here is derived from an EMBL/GenBank/DDBJ whole genome shotgun (WGS) entry which is preliminary data.</text>
</comment>
<evidence type="ECO:0000256" key="7">
    <source>
        <dbReference type="ARBA" id="ARBA00023310"/>
    </source>
</evidence>
<dbReference type="NCBIfam" id="TIGR01216">
    <property type="entry name" value="ATP_synt_epsi"/>
    <property type="match status" value="1"/>
</dbReference>
<comment type="similarity">
    <text evidence="2 8 9">Belongs to the ATPase epsilon chain family.</text>
</comment>
<evidence type="ECO:0000256" key="4">
    <source>
        <dbReference type="ARBA" id="ARBA00023065"/>
    </source>
</evidence>
<dbReference type="HAMAP" id="MF_00530">
    <property type="entry name" value="ATP_synth_epsil_bac"/>
    <property type="match status" value="1"/>
</dbReference>